<feature type="coiled-coil region" evidence="7">
    <location>
        <begin position="201"/>
        <end position="228"/>
    </location>
</feature>
<dbReference type="Pfam" id="PF00664">
    <property type="entry name" value="ABC_membrane"/>
    <property type="match status" value="1"/>
</dbReference>
<dbReference type="InterPro" id="IPR039421">
    <property type="entry name" value="Type_1_exporter"/>
</dbReference>
<dbReference type="Pfam" id="PF00005">
    <property type="entry name" value="ABC_tran"/>
    <property type="match status" value="1"/>
</dbReference>
<evidence type="ECO:0000313" key="11">
    <source>
        <dbReference type="EMBL" id="MST33567.1"/>
    </source>
</evidence>
<dbReference type="GO" id="GO:0005524">
    <property type="term" value="F:ATP binding"/>
    <property type="evidence" value="ECO:0007669"/>
    <property type="project" value="UniProtKB-KW"/>
</dbReference>
<evidence type="ECO:0000256" key="4">
    <source>
        <dbReference type="ARBA" id="ARBA00022840"/>
    </source>
</evidence>
<keyword evidence="6 8" id="KW-0472">Membrane</keyword>
<evidence type="ECO:0000256" key="1">
    <source>
        <dbReference type="ARBA" id="ARBA00004651"/>
    </source>
</evidence>
<dbReference type="EMBL" id="WJHE01000640">
    <property type="protein sequence ID" value="MST33567.1"/>
    <property type="molecule type" value="Genomic_DNA"/>
</dbReference>
<dbReference type="PROSITE" id="PS00211">
    <property type="entry name" value="ABC_TRANSPORTER_1"/>
    <property type="match status" value="1"/>
</dbReference>
<feature type="transmembrane region" description="Helical" evidence="8">
    <location>
        <begin position="270"/>
        <end position="288"/>
    </location>
</feature>
<accession>A0ABW9QWA6</accession>
<keyword evidence="4 11" id="KW-0067">ATP-binding</keyword>
<feature type="transmembrane region" description="Helical" evidence="8">
    <location>
        <begin position="188"/>
        <end position="207"/>
    </location>
</feature>
<dbReference type="PROSITE" id="PS50893">
    <property type="entry name" value="ABC_TRANSPORTER_2"/>
    <property type="match status" value="1"/>
</dbReference>
<keyword evidence="5 8" id="KW-1133">Transmembrane helix</keyword>
<feature type="domain" description="ABC transmembrane type-1" evidence="10">
    <location>
        <begin position="36"/>
        <end position="329"/>
    </location>
</feature>
<feature type="transmembrane region" description="Helical" evidence="8">
    <location>
        <begin position="157"/>
        <end position="182"/>
    </location>
</feature>
<dbReference type="PANTHER" id="PTHR43394:SF1">
    <property type="entry name" value="ATP-BINDING CASSETTE SUB-FAMILY B MEMBER 10, MITOCHONDRIAL"/>
    <property type="match status" value="1"/>
</dbReference>
<evidence type="ECO:0000256" key="3">
    <source>
        <dbReference type="ARBA" id="ARBA00022741"/>
    </source>
</evidence>
<dbReference type="PROSITE" id="PS50929">
    <property type="entry name" value="ABC_TM1F"/>
    <property type="match status" value="1"/>
</dbReference>
<feature type="domain" description="ABC transporter" evidence="9">
    <location>
        <begin position="363"/>
        <end position="597"/>
    </location>
</feature>
<protein>
    <submittedName>
        <fullName evidence="11">ATP-binding cassette domain-containing protein</fullName>
    </submittedName>
</protein>
<evidence type="ECO:0000256" key="6">
    <source>
        <dbReference type="ARBA" id="ARBA00023136"/>
    </source>
</evidence>
<comment type="caution">
    <text evidence="11">The sequence shown here is derived from an EMBL/GenBank/DDBJ whole genome shotgun (WGS) entry which is preliminary data.</text>
</comment>
<evidence type="ECO:0000256" key="7">
    <source>
        <dbReference type="SAM" id="Coils"/>
    </source>
</evidence>
<dbReference type="SUPFAM" id="SSF52540">
    <property type="entry name" value="P-loop containing nucleoside triphosphate hydrolases"/>
    <property type="match status" value="1"/>
</dbReference>
<dbReference type="InterPro" id="IPR003593">
    <property type="entry name" value="AAA+_ATPase"/>
</dbReference>
<dbReference type="InterPro" id="IPR003439">
    <property type="entry name" value="ABC_transporter-like_ATP-bd"/>
</dbReference>
<dbReference type="Proteomes" id="UP000437736">
    <property type="component" value="Unassembled WGS sequence"/>
</dbReference>
<evidence type="ECO:0000313" key="12">
    <source>
        <dbReference type="Proteomes" id="UP000437736"/>
    </source>
</evidence>
<name>A0ABW9QWA6_9ACTN</name>
<dbReference type="InterPro" id="IPR017871">
    <property type="entry name" value="ABC_transporter-like_CS"/>
</dbReference>
<dbReference type="InterPro" id="IPR036640">
    <property type="entry name" value="ABC1_TM_sf"/>
</dbReference>
<reference evidence="11 12" key="1">
    <citation type="submission" date="2019-11" db="EMBL/GenBank/DDBJ databases">
        <title>Acidiferrimicrobium australis gen. nov., sp. nov., an acidophilic and obligately heterotrophic, member of the Actinobacteria that catalyses dissimilatory oxido- reduction of iron isolated from metal-rich acidic water in Chile.</title>
        <authorList>
            <person name="Gonzalez D."/>
            <person name="Huber K."/>
            <person name="Hedrich S."/>
            <person name="Rojas-Villalobos C."/>
            <person name="Quatrini R."/>
            <person name="Dinamarca M.A."/>
            <person name="Schwarz A."/>
            <person name="Canales C."/>
            <person name="Nancucheo I."/>
        </authorList>
    </citation>
    <scope>NUCLEOTIDE SEQUENCE [LARGE SCALE GENOMIC DNA]</scope>
    <source>
        <strain evidence="11 12">USS-CCA1</strain>
    </source>
</reference>
<dbReference type="PANTHER" id="PTHR43394">
    <property type="entry name" value="ATP-DEPENDENT PERMEASE MDL1, MITOCHONDRIAL"/>
    <property type="match status" value="1"/>
</dbReference>
<dbReference type="Gene3D" id="3.40.50.300">
    <property type="entry name" value="P-loop containing nucleotide triphosphate hydrolases"/>
    <property type="match status" value="1"/>
</dbReference>
<keyword evidence="12" id="KW-1185">Reference proteome</keyword>
<feature type="transmembrane region" description="Helical" evidence="8">
    <location>
        <begin position="83"/>
        <end position="109"/>
    </location>
</feature>
<dbReference type="InterPro" id="IPR027417">
    <property type="entry name" value="P-loop_NTPase"/>
</dbReference>
<proteinExistence type="predicted"/>
<evidence type="ECO:0000256" key="5">
    <source>
        <dbReference type="ARBA" id="ARBA00022989"/>
    </source>
</evidence>
<sequence length="629" mass="66924">MAPGGLRARPSGLLAIFRPRRTWELDLRPVRAAVGAGVALSAARACLQWIAPVPLKLVFDSVLGHHPLPGVLSWMPTAPTPRLLVLTGAMVVIALLLGLTAFGATAFLASAGQRVVHQLRCRLFAHLSAQSRSFHQRHAQGDLLSRLGGDVQAMQSVVVNVVPVVAENTLTIGGMVAIMLVLDWQFSLLALGMLPVLVLVVRHYLAVIREAQREARRAEGDAITAAQQILTALPVVQASGTEELEVARYGGLAARSLAANRRAVVLQSRFTPLVAVVMTCSTALVTLVGAREVLAGRLTAGDLLLFAAYFRAMYSPARQLAKLAGMLGRGQASAERVSEMLRIHDEVPKPLAGRRPPAVRGRVTFDGVTFAHGEGAPVLADVRLDVEPGERRAFVGATGAGKSTLLRLVPRFADVTTGAVRLDGTDVRQLDLDWLRQQIAWVPQDLALLRSSLWENIVYGSRWTSRSDAVAAARAAGVHEVIAALRDGYDTDVGEAGGRLSGGQRQCVALARAMAREAPILLLDEPTAGLDASTRSVVGAALDRLSEGRTTLLVTHHLQAVADGYRISVLCRGRIIEDGTHRELVGSATAYRQLYLADVAHGDDEPRAGDAGPAQRLSVVGQLRAGSGG</sequence>
<keyword evidence="7" id="KW-0175">Coiled coil</keyword>
<keyword evidence="2 8" id="KW-0812">Transmembrane</keyword>
<dbReference type="SMART" id="SM00382">
    <property type="entry name" value="AAA"/>
    <property type="match status" value="1"/>
</dbReference>
<evidence type="ECO:0000256" key="8">
    <source>
        <dbReference type="SAM" id="Phobius"/>
    </source>
</evidence>
<organism evidence="11 12">
    <name type="scientific">Acidiferrimicrobium australe</name>
    <dbReference type="NCBI Taxonomy" id="2664430"/>
    <lineage>
        <taxon>Bacteria</taxon>
        <taxon>Bacillati</taxon>
        <taxon>Actinomycetota</taxon>
        <taxon>Acidimicrobiia</taxon>
        <taxon>Acidimicrobiales</taxon>
        <taxon>Acidimicrobiaceae</taxon>
        <taxon>Acidiferrimicrobium</taxon>
    </lineage>
</organism>
<comment type="subcellular location">
    <subcellularLocation>
        <location evidence="1">Cell membrane</location>
        <topology evidence="1">Multi-pass membrane protein</topology>
    </subcellularLocation>
</comment>
<evidence type="ECO:0000259" key="9">
    <source>
        <dbReference type="PROSITE" id="PS50893"/>
    </source>
</evidence>
<dbReference type="SUPFAM" id="SSF90123">
    <property type="entry name" value="ABC transporter transmembrane region"/>
    <property type="match status" value="1"/>
</dbReference>
<dbReference type="Gene3D" id="1.20.1560.10">
    <property type="entry name" value="ABC transporter type 1, transmembrane domain"/>
    <property type="match status" value="1"/>
</dbReference>
<evidence type="ECO:0000256" key="2">
    <source>
        <dbReference type="ARBA" id="ARBA00022692"/>
    </source>
</evidence>
<dbReference type="CDD" id="cd18564">
    <property type="entry name" value="ABC_6TM_exporter_like"/>
    <property type="match status" value="1"/>
</dbReference>
<dbReference type="InterPro" id="IPR011527">
    <property type="entry name" value="ABC1_TM_dom"/>
</dbReference>
<evidence type="ECO:0000259" key="10">
    <source>
        <dbReference type="PROSITE" id="PS50929"/>
    </source>
</evidence>
<gene>
    <name evidence="11" type="ORF">GHK86_12655</name>
</gene>
<keyword evidence="3" id="KW-0547">Nucleotide-binding</keyword>